<evidence type="ECO:0000256" key="6">
    <source>
        <dbReference type="ARBA" id="ARBA00023065"/>
    </source>
</evidence>
<dbReference type="Proteomes" id="UP000323565">
    <property type="component" value="Chromosome"/>
</dbReference>
<feature type="transmembrane region" description="Helical" evidence="8">
    <location>
        <begin position="124"/>
        <end position="147"/>
    </location>
</feature>
<evidence type="ECO:0000256" key="4">
    <source>
        <dbReference type="ARBA" id="ARBA00022692"/>
    </source>
</evidence>
<dbReference type="Pfam" id="PF01545">
    <property type="entry name" value="Cation_efflux"/>
    <property type="match status" value="1"/>
</dbReference>
<feature type="domain" description="Cation efflux protein transmembrane" evidence="9">
    <location>
        <begin position="26"/>
        <end position="216"/>
    </location>
</feature>
<dbReference type="Pfam" id="PF16916">
    <property type="entry name" value="ZT_dimer"/>
    <property type="match status" value="1"/>
</dbReference>
<feature type="domain" description="Cation efflux protein cytoplasmic" evidence="10">
    <location>
        <begin position="223"/>
        <end position="295"/>
    </location>
</feature>
<dbReference type="NCBIfam" id="TIGR01297">
    <property type="entry name" value="CDF"/>
    <property type="match status" value="1"/>
</dbReference>
<dbReference type="InterPro" id="IPR036837">
    <property type="entry name" value="Cation_efflux_CTD_sf"/>
</dbReference>
<evidence type="ECO:0000256" key="8">
    <source>
        <dbReference type="SAM" id="Phobius"/>
    </source>
</evidence>
<evidence type="ECO:0000256" key="1">
    <source>
        <dbReference type="ARBA" id="ARBA00004141"/>
    </source>
</evidence>
<dbReference type="PANTHER" id="PTHR11562">
    <property type="entry name" value="CATION EFFLUX PROTEIN/ ZINC TRANSPORTER"/>
    <property type="match status" value="1"/>
</dbReference>
<evidence type="ECO:0000313" key="14">
    <source>
        <dbReference type="Proteomes" id="UP000323565"/>
    </source>
</evidence>
<dbReference type="GO" id="GO:0005886">
    <property type="term" value="C:plasma membrane"/>
    <property type="evidence" value="ECO:0007669"/>
    <property type="project" value="TreeGrafter"/>
</dbReference>
<evidence type="ECO:0000313" key="11">
    <source>
        <dbReference type="EMBL" id="QEH94113.1"/>
    </source>
</evidence>
<dbReference type="InterPro" id="IPR027469">
    <property type="entry name" value="Cation_efflux_TMD_sf"/>
</dbReference>
<dbReference type="InterPro" id="IPR050681">
    <property type="entry name" value="CDF/SLC30A"/>
</dbReference>
<organism evidence="12 13">
    <name type="scientific">Dermacoccus abyssi</name>
    <dbReference type="NCBI Taxonomy" id="322596"/>
    <lineage>
        <taxon>Bacteria</taxon>
        <taxon>Bacillati</taxon>
        <taxon>Actinomycetota</taxon>
        <taxon>Actinomycetes</taxon>
        <taxon>Micrococcales</taxon>
        <taxon>Dermacoccaceae</taxon>
        <taxon>Dermacoccus</taxon>
    </lineage>
</organism>
<dbReference type="InterPro" id="IPR058533">
    <property type="entry name" value="Cation_efflux_TM"/>
</dbReference>
<keyword evidence="7 8" id="KW-0472">Membrane</keyword>
<dbReference type="SUPFAM" id="SSF161111">
    <property type="entry name" value="Cation efflux protein transmembrane domain-like"/>
    <property type="match status" value="1"/>
</dbReference>
<proteinExistence type="inferred from homology"/>
<keyword evidence="5 8" id="KW-1133">Transmembrane helix</keyword>
<feature type="transmembrane region" description="Helical" evidence="8">
    <location>
        <begin position="159"/>
        <end position="181"/>
    </location>
</feature>
<dbReference type="Proteomes" id="UP000285376">
    <property type="component" value="Unassembled WGS sequence"/>
</dbReference>
<comment type="subcellular location">
    <subcellularLocation>
        <location evidence="1">Membrane</location>
        <topology evidence="1">Multi-pass membrane protein</topology>
    </subcellularLocation>
</comment>
<keyword evidence="6" id="KW-0406">Ion transport</keyword>
<dbReference type="GO" id="GO:0005385">
    <property type="term" value="F:zinc ion transmembrane transporter activity"/>
    <property type="evidence" value="ECO:0007669"/>
    <property type="project" value="TreeGrafter"/>
</dbReference>
<evidence type="ECO:0000256" key="7">
    <source>
        <dbReference type="ARBA" id="ARBA00023136"/>
    </source>
</evidence>
<dbReference type="RefSeq" id="WP_047312422.1">
    <property type="nucleotide sequence ID" value="NZ_CBCRVH010000014.1"/>
</dbReference>
<accession>A0A417Z284</accession>
<dbReference type="InterPro" id="IPR027470">
    <property type="entry name" value="Cation_efflux_CTD"/>
</dbReference>
<name>A0A417Z284_9MICO</name>
<keyword evidence="4 8" id="KW-0812">Transmembrane</keyword>
<evidence type="ECO:0000313" key="13">
    <source>
        <dbReference type="Proteomes" id="UP000285376"/>
    </source>
</evidence>
<dbReference type="EMBL" id="QWLM01000014">
    <property type="protein sequence ID" value="RHW44702.1"/>
    <property type="molecule type" value="Genomic_DNA"/>
</dbReference>
<keyword evidence="3" id="KW-0813">Transport</keyword>
<dbReference type="SUPFAM" id="SSF160240">
    <property type="entry name" value="Cation efflux protein cytoplasmic domain-like"/>
    <property type="match status" value="1"/>
</dbReference>
<evidence type="ECO:0000259" key="10">
    <source>
        <dbReference type="Pfam" id="PF16916"/>
    </source>
</evidence>
<protein>
    <submittedName>
        <fullName evidence="12">Cation transporter</fullName>
    </submittedName>
</protein>
<feature type="transmembrane region" description="Helical" evidence="8">
    <location>
        <begin position="93"/>
        <end position="112"/>
    </location>
</feature>
<gene>
    <name evidence="12" type="ORF">D1832_11635</name>
    <name evidence="11" type="ORF">FV141_11680</name>
</gene>
<feature type="transmembrane region" description="Helical" evidence="8">
    <location>
        <begin position="187"/>
        <end position="207"/>
    </location>
</feature>
<dbReference type="AlphaFoldDB" id="A0A417Z284"/>
<evidence type="ECO:0000259" key="9">
    <source>
        <dbReference type="Pfam" id="PF01545"/>
    </source>
</evidence>
<feature type="transmembrane region" description="Helical" evidence="8">
    <location>
        <begin position="51"/>
        <end position="72"/>
    </location>
</feature>
<dbReference type="EMBL" id="CP043031">
    <property type="protein sequence ID" value="QEH94113.1"/>
    <property type="molecule type" value="Genomic_DNA"/>
</dbReference>
<sequence>MGHGHSHGPTAAEGTSAAGRHRWRLAVSFGLVLAFFVVELVAGLLSDSLALISDAGHMAADVVTLGAALVATRIATRKDTTGRRTFGSYRAEVFASGFAVLVMLGVSIYIAVEAIGRFGSPGEPASGVMLVVGAIGLVINLISIALLRAGASESLNVRGAYLEVLADSLGSVGVIAAALLVRFTGATWWDTGIALAIAAFVAVRAVMLGREVLAVLGQHAPADVEPREILEALEALGSVEDVHDLHVWQLTSGMNVATAHVVASPTGARDGVALREASDLLRTKFSIAHATLQVETGVENCEGADW</sequence>
<evidence type="ECO:0000256" key="5">
    <source>
        <dbReference type="ARBA" id="ARBA00022989"/>
    </source>
</evidence>
<evidence type="ECO:0000313" key="12">
    <source>
        <dbReference type="EMBL" id="RHW44702.1"/>
    </source>
</evidence>
<comment type="similarity">
    <text evidence="2">Belongs to the cation diffusion facilitator (CDF) transporter (TC 2.A.4) family. SLC30A subfamily.</text>
</comment>
<feature type="transmembrane region" description="Helical" evidence="8">
    <location>
        <begin position="25"/>
        <end position="45"/>
    </location>
</feature>
<reference evidence="11 14" key="2">
    <citation type="submission" date="2019-08" db="EMBL/GenBank/DDBJ databases">
        <title>Dermacoccus abyssi strain HZAU 226, whole genome Nanopore sequencing project.</title>
        <authorList>
            <person name="Guo A."/>
            <person name="Zhang X."/>
            <person name="Ruan Y."/>
            <person name="Liu W."/>
            <person name="Chen Q."/>
            <person name="Gu L."/>
        </authorList>
    </citation>
    <scope>NUCLEOTIDE SEQUENCE [LARGE SCALE GENOMIC DNA]</scope>
    <source>
        <strain evidence="11 14">HZAU 226</strain>
    </source>
</reference>
<dbReference type="PANTHER" id="PTHR11562:SF17">
    <property type="entry name" value="RE54080P-RELATED"/>
    <property type="match status" value="1"/>
</dbReference>
<reference evidence="12 13" key="1">
    <citation type="submission" date="2018-08" db="EMBL/GenBank/DDBJ databases">
        <title>Whole genome sequence analysis of Dermacoccus abyssi bacteria isolated from Deep Mariana trench Micromonospora spp reveals genes involved in the environmental adaptation and production of secondary metabolites.</title>
        <authorList>
            <person name="Abdel-Mageed W.M."/>
            <person name="Lehri B."/>
            <person name="Nouioui I."/>
            <person name="Goodfellow I."/>
            <person name="Jaspars M."/>
            <person name="Karlyshev A."/>
        </authorList>
    </citation>
    <scope>NUCLEOTIDE SEQUENCE [LARGE SCALE GENOMIC DNA]</scope>
    <source>
        <strain evidence="12 13">MT1.1</strain>
    </source>
</reference>
<dbReference type="Gene3D" id="1.20.1510.10">
    <property type="entry name" value="Cation efflux protein transmembrane domain"/>
    <property type="match status" value="1"/>
</dbReference>
<evidence type="ECO:0000256" key="2">
    <source>
        <dbReference type="ARBA" id="ARBA00008873"/>
    </source>
</evidence>
<keyword evidence="14" id="KW-1185">Reference proteome</keyword>
<dbReference type="InterPro" id="IPR002524">
    <property type="entry name" value="Cation_efflux"/>
</dbReference>
<evidence type="ECO:0000256" key="3">
    <source>
        <dbReference type="ARBA" id="ARBA00022448"/>
    </source>
</evidence>